<protein>
    <recommendedName>
        <fullName evidence="7">Aryl hydrocarbon receptor nuclear translocator homolog</fullName>
    </recommendedName>
</protein>
<dbReference type="WBParaSite" id="TCLT_0000380801-mRNA-1">
    <property type="protein sequence ID" value="TCLT_0000380801-mRNA-1"/>
    <property type="gene ID" value="TCLT_0000380801"/>
</dbReference>
<organism evidence="13">
    <name type="scientific">Thelazia callipaeda</name>
    <name type="common">Oriental eyeworm</name>
    <name type="synonym">Parasitic nematode</name>
    <dbReference type="NCBI Taxonomy" id="103827"/>
    <lineage>
        <taxon>Eukaryota</taxon>
        <taxon>Metazoa</taxon>
        <taxon>Ecdysozoa</taxon>
        <taxon>Nematoda</taxon>
        <taxon>Chromadorea</taxon>
        <taxon>Rhabditida</taxon>
        <taxon>Spirurina</taxon>
        <taxon>Spiruromorpha</taxon>
        <taxon>Thelazioidea</taxon>
        <taxon>Thelaziidae</taxon>
        <taxon>Thelazia</taxon>
    </lineage>
</organism>
<dbReference type="InterPro" id="IPR001067">
    <property type="entry name" value="Nuc_translocat"/>
</dbReference>
<keyword evidence="3" id="KW-0805">Transcription regulation</keyword>
<comment type="subcellular location">
    <subcellularLocation>
        <location evidence="1">Nucleus</location>
    </subcellularLocation>
</comment>
<dbReference type="EMBL" id="UYYF01004267">
    <property type="protein sequence ID" value="VDN00809.1"/>
    <property type="molecule type" value="Genomic_DNA"/>
</dbReference>
<evidence type="ECO:0000256" key="1">
    <source>
        <dbReference type="ARBA" id="ARBA00004123"/>
    </source>
</evidence>
<dbReference type="SMART" id="SM00091">
    <property type="entry name" value="PAS"/>
    <property type="match status" value="2"/>
</dbReference>
<keyword evidence="5" id="KW-0804">Transcription</keyword>
<evidence type="ECO:0000256" key="5">
    <source>
        <dbReference type="ARBA" id="ARBA00023163"/>
    </source>
</evidence>
<dbReference type="GO" id="GO:0003700">
    <property type="term" value="F:DNA-binding transcription factor activity"/>
    <property type="evidence" value="ECO:0007669"/>
    <property type="project" value="InterPro"/>
</dbReference>
<reference evidence="13" key="1">
    <citation type="submission" date="2017-02" db="UniProtKB">
        <authorList>
            <consortium name="WormBaseParasite"/>
        </authorList>
    </citation>
    <scope>IDENTIFICATION</scope>
</reference>
<keyword evidence="4" id="KW-0238">DNA-binding</keyword>
<evidence type="ECO:0000313" key="11">
    <source>
        <dbReference type="EMBL" id="VDN00809.1"/>
    </source>
</evidence>
<sequence>MSSEVNRGTVSVPGTMMTQSLNAWPQNVMENGDLHGSVTKYARMDTRLGVEGDDPGSDSKERFARENHSEIERRRRNKMTHYINELAEMVPQCAALGRKPDKLTILRMAVSHMKAIRGGSQNEICYKPSFLTDQELKHLILEAANGFLFVVCCNTGRVLYVADSIVPVLNMRQEEWYDHAIYDLIHPDDVEKVKDQLCEDLSNVNRVLDLKTGAVKKEQNTFRIHMSCRRGFICRMRLGPLEPLHRLCNRRPIFIHNGYNYVVVHCTGYIKNSPPNGLELNSPPSSCLVAIARLQVASMPATVEQNPASQFAVRLADDGKITFVEQRAAIILSLPTEQILGRYWWQIVHPADEQTVQDAFIRIFQDRGTQISVRLRSQADFVSCTVTAHKFVNPYSEQFEYVVATHVLIPNDNESWQAGIQGYPVIPSELDLTSGSECSYPTHYGSDGTRRQMWITEQWEQYAQR</sequence>
<dbReference type="InterPro" id="IPR035965">
    <property type="entry name" value="PAS-like_dom_sf"/>
</dbReference>
<dbReference type="AlphaFoldDB" id="A0A0N5CU80"/>
<dbReference type="Pfam" id="PF00010">
    <property type="entry name" value="HLH"/>
    <property type="match status" value="1"/>
</dbReference>
<dbReference type="GO" id="GO:0005737">
    <property type="term" value="C:cytoplasm"/>
    <property type="evidence" value="ECO:0007669"/>
    <property type="project" value="InterPro"/>
</dbReference>
<dbReference type="CDD" id="cd00130">
    <property type="entry name" value="PAS"/>
    <property type="match status" value="2"/>
</dbReference>
<dbReference type="OMA" id="QFEYVVA"/>
<evidence type="ECO:0000313" key="13">
    <source>
        <dbReference type="WBParaSite" id="TCLT_0000380801-mRNA-1"/>
    </source>
</evidence>
<dbReference type="InterPro" id="IPR036638">
    <property type="entry name" value="HLH_DNA-bd_sf"/>
</dbReference>
<keyword evidence="6" id="KW-0539">Nucleus</keyword>
<dbReference type="PANTHER" id="PTHR23042">
    <property type="entry name" value="CIRCADIAN PROTEIN CLOCK/ARNT/BMAL/PAS"/>
    <property type="match status" value="1"/>
</dbReference>
<dbReference type="Pfam" id="PF14598">
    <property type="entry name" value="PAS_11"/>
    <property type="match status" value="1"/>
</dbReference>
<dbReference type="SUPFAM" id="SSF55785">
    <property type="entry name" value="PYP-like sensor domain (PAS domain)"/>
    <property type="match status" value="2"/>
</dbReference>
<dbReference type="PRINTS" id="PR00785">
    <property type="entry name" value="NCTRNSLOCATR"/>
</dbReference>
<dbReference type="InterPro" id="IPR050933">
    <property type="entry name" value="Circadian_TF"/>
</dbReference>
<evidence type="ECO:0000256" key="4">
    <source>
        <dbReference type="ARBA" id="ARBA00023125"/>
    </source>
</evidence>
<evidence type="ECO:0000256" key="8">
    <source>
        <dbReference type="SAM" id="MobiDB-lite"/>
    </source>
</evidence>
<evidence type="ECO:0000313" key="12">
    <source>
        <dbReference type="Proteomes" id="UP000276776"/>
    </source>
</evidence>
<dbReference type="GO" id="GO:0003677">
    <property type="term" value="F:DNA binding"/>
    <property type="evidence" value="ECO:0007669"/>
    <property type="project" value="UniProtKB-KW"/>
</dbReference>
<keyword evidence="12" id="KW-1185">Reference proteome</keyword>
<feature type="region of interest" description="Disordered" evidence="8">
    <location>
        <begin position="48"/>
        <end position="71"/>
    </location>
</feature>
<dbReference type="SMART" id="SM00353">
    <property type="entry name" value="HLH"/>
    <property type="match status" value="1"/>
</dbReference>
<feature type="domain" description="PAS" evidence="9">
    <location>
        <begin position="318"/>
        <end position="367"/>
    </location>
</feature>
<dbReference type="OrthoDB" id="71302at2759"/>
<evidence type="ECO:0000259" key="9">
    <source>
        <dbReference type="PROSITE" id="PS50112"/>
    </source>
</evidence>
<evidence type="ECO:0000259" key="10">
    <source>
        <dbReference type="PROSITE" id="PS50888"/>
    </source>
</evidence>
<dbReference type="FunFam" id="4.10.280.10:FF:000011">
    <property type="entry name" value="Aryl hydrocarbon receptor nuclear translocator 2"/>
    <property type="match status" value="1"/>
</dbReference>
<gene>
    <name evidence="11" type="ORF">TCLT_LOCUS3797</name>
</gene>
<dbReference type="PROSITE" id="PS50888">
    <property type="entry name" value="BHLH"/>
    <property type="match status" value="1"/>
</dbReference>
<dbReference type="Proteomes" id="UP000276776">
    <property type="component" value="Unassembled WGS sequence"/>
</dbReference>
<dbReference type="PROSITE" id="PS50112">
    <property type="entry name" value="PAS"/>
    <property type="match status" value="2"/>
</dbReference>
<dbReference type="GO" id="GO:0045944">
    <property type="term" value="P:positive regulation of transcription by RNA polymerase II"/>
    <property type="evidence" value="ECO:0007669"/>
    <property type="project" value="UniProtKB-ARBA"/>
</dbReference>
<proteinExistence type="predicted"/>
<keyword evidence="2" id="KW-0677">Repeat</keyword>
<dbReference type="Gene3D" id="3.30.450.20">
    <property type="entry name" value="PAS domain"/>
    <property type="match status" value="2"/>
</dbReference>
<evidence type="ECO:0000256" key="7">
    <source>
        <dbReference type="ARBA" id="ARBA00073216"/>
    </source>
</evidence>
<feature type="compositionally biased region" description="Basic and acidic residues" evidence="8">
    <location>
        <begin position="57"/>
        <end position="71"/>
    </location>
</feature>
<dbReference type="CDD" id="cd18947">
    <property type="entry name" value="bHLH-PAS_ARNT"/>
    <property type="match status" value="1"/>
</dbReference>
<feature type="domain" description="PAS" evidence="9">
    <location>
        <begin position="133"/>
        <end position="204"/>
    </location>
</feature>
<evidence type="ECO:0000256" key="3">
    <source>
        <dbReference type="ARBA" id="ARBA00023015"/>
    </source>
</evidence>
<accession>A0A0N5CU80</accession>
<dbReference type="Gene3D" id="4.10.280.10">
    <property type="entry name" value="Helix-loop-helix DNA-binding domain"/>
    <property type="match status" value="1"/>
</dbReference>
<reference evidence="11 12" key="2">
    <citation type="submission" date="2018-11" db="EMBL/GenBank/DDBJ databases">
        <authorList>
            <consortium name="Pathogen Informatics"/>
        </authorList>
    </citation>
    <scope>NUCLEOTIDE SEQUENCE [LARGE SCALE GENOMIC DNA]</scope>
</reference>
<name>A0A0N5CU80_THECL</name>
<evidence type="ECO:0000256" key="2">
    <source>
        <dbReference type="ARBA" id="ARBA00022737"/>
    </source>
</evidence>
<dbReference type="InterPro" id="IPR000014">
    <property type="entry name" value="PAS"/>
</dbReference>
<dbReference type="InterPro" id="IPR011598">
    <property type="entry name" value="bHLH_dom"/>
</dbReference>
<dbReference type="GO" id="GO:0005667">
    <property type="term" value="C:transcription regulator complex"/>
    <property type="evidence" value="ECO:0007669"/>
    <property type="project" value="InterPro"/>
</dbReference>
<evidence type="ECO:0000256" key="6">
    <source>
        <dbReference type="ARBA" id="ARBA00023242"/>
    </source>
</evidence>
<dbReference type="SUPFAM" id="SSF47459">
    <property type="entry name" value="HLH, helix-loop-helix DNA-binding domain"/>
    <property type="match status" value="1"/>
</dbReference>
<dbReference type="STRING" id="103827.A0A0N5CU80"/>
<feature type="domain" description="BHLH" evidence="10">
    <location>
        <begin position="63"/>
        <end position="116"/>
    </location>
</feature>
<dbReference type="GO" id="GO:0005634">
    <property type="term" value="C:nucleus"/>
    <property type="evidence" value="ECO:0007669"/>
    <property type="project" value="UniProtKB-SubCell"/>
</dbReference>
<dbReference type="GO" id="GO:0046983">
    <property type="term" value="F:protein dimerization activity"/>
    <property type="evidence" value="ECO:0007669"/>
    <property type="project" value="InterPro"/>
</dbReference>